<evidence type="ECO:0000256" key="3">
    <source>
        <dbReference type="ARBA" id="ARBA00022553"/>
    </source>
</evidence>
<dbReference type="PANTHER" id="PTHR45436">
    <property type="entry name" value="SENSOR HISTIDINE KINASE YKOH"/>
    <property type="match status" value="1"/>
</dbReference>
<dbReference type="SUPFAM" id="SSF55874">
    <property type="entry name" value="ATPase domain of HSP90 chaperone/DNA topoisomerase II/histidine kinase"/>
    <property type="match status" value="1"/>
</dbReference>
<dbReference type="InterPro" id="IPR013587">
    <property type="entry name" value="Nitrate/nitrite_sensing"/>
</dbReference>
<keyword evidence="6" id="KW-0472">Membrane</keyword>
<evidence type="ECO:0000256" key="1">
    <source>
        <dbReference type="ARBA" id="ARBA00000085"/>
    </source>
</evidence>
<dbReference type="Pfam" id="PF08376">
    <property type="entry name" value="NIT"/>
    <property type="match status" value="1"/>
</dbReference>
<dbReference type="EMBL" id="BMPQ01000058">
    <property type="protein sequence ID" value="GGL17001.1"/>
    <property type="molecule type" value="Genomic_DNA"/>
</dbReference>
<reference evidence="9" key="1">
    <citation type="journal article" date="2014" name="Int. J. Syst. Evol. Microbiol.">
        <title>Complete genome sequence of Corynebacterium casei LMG S-19264T (=DSM 44701T), isolated from a smear-ripened cheese.</title>
        <authorList>
            <consortium name="US DOE Joint Genome Institute (JGI-PGF)"/>
            <person name="Walter F."/>
            <person name="Albersmeier A."/>
            <person name="Kalinowski J."/>
            <person name="Ruckert C."/>
        </authorList>
    </citation>
    <scope>NUCLEOTIDE SEQUENCE</scope>
    <source>
        <strain evidence="9">JCM 3035</strain>
    </source>
</reference>
<keyword evidence="6" id="KW-1133">Transmembrane helix</keyword>
<feature type="transmembrane region" description="Helical" evidence="6">
    <location>
        <begin position="310"/>
        <end position="331"/>
    </location>
</feature>
<evidence type="ECO:0000256" key="5">
    <source>
        <dbReference type="ARBA" id="ARBA00022777"/>
    </source>
</evidence>
<keyword evidence="5" id="KW-0418">Kinase</keyword>
<organism evidence="9 10">
    <name type="scientific">Streptomyces flaveus</name>
    <dbReference type="NCBI Taxonomy" id="66370"/>
    <lineage>
        <taxon>Bacteria</taxon>
        <taxon>Bacillati</taxon>
        <taxon>Actinomycetota</taxon>
        <taxon>Actinomycetes</taxon>
        <taxon>Kitasatosporales</taxon>
        <taxon>Streptomycetaceae</taxon>
        <taxon>Streptomyces</taxon>
        <taxon>Streptomyces aurantiacus group</taxon>
    </lineage>
</organism>
<evidence type="ECO:0000259" key="7">
    <source>
        <dbReference type="Pfam" id="PF02518"/>
    </source>
</evidence>
<dbReference type="Proteomes" id="UP000637788">
    <property type="component" value="Unassembled WGS sequence"/>
</dbReference>
<comment type="catalytic activity">
    <reaction evidence="1">
        <text>ATP + protein L-histidine = ADP + protein N-phospho-L-histidine.</text>
        <dbReference type="EC" id="2.7.13.3"/>
    </reaction>
</comment>
<dbReference type="Gene3D" id="3.30.565.10">
    <property type="entry name" value="Histidine kinase-like ATPase, C-terminal domain"/>
    <property type="match status" value="1"/>
</dbReference>
<feature type="domain" description="Nitrate/nitrite sensing protein" evidence="8">
    <location>
        <begin position="70"/>
        <end position="296"/>
    </location>
</feature>
<keyword evidence="4" id="KW-0808">Transferase</keyword>
<dbReference type="RefSeq" id="WP_189327694.1">
    <property type="nucleotide sequence ID" value="NZ_BMPQ01000058.1"/>
</dbReference>
<evidence type="ECO:0000313" key="10">
    <source>
        <dbReference type="Proteomes" id="UP000637788"/>
    </source>
</evidence>
<name>A0A917VTS5_9ACTN</name>
<dbReference type="PANTHER" id="PTHR45436:SF5">
    <property type="entry name" value="SENSOR HISTIDINE KINASE TRCS"/>
    <property type="match status" value="1"/>
</dbReference>
<feature type="domain" description="Histidine kinase/HSP90-like ATPase" evidence="7">
    <location>
        <begin position="517"/>
        <end position="621"/>
    </location>
</feature>
<proteinExistence type="predicted"/>
<dbReference type="GO" id="GO:0000160">
    <property type="term" value="P:phosphorelay signal transduction system"/>
    <property type="evidence" value="ECO:0007669"/>
    <property type="project" value="TreeGrafter"/>
</dbReference>
<accession>A0A917VTS5</accession>
<keyword evidence="6" id="KW-0812">Transmembrane</keyword>
<evidence type="ECO:0000256" key="6">
    <source>
        <dbReference type="SAM" id="Phobius"/>
    </source>
</evidence>
<comment type="caution">
    <text evidence="9">The sequence shown here is derived from an EMBL/GenBank/DDBJ whole genome shotgun (WGS) entry which is preliminary data.</text>
</comment>
<dbReference type="AlphaFoldDB" id="A0A917VTS5"/>
<evidence type="ECO:0000259" key="8">
    <source>
        <dbReference type="Pfam" id="PF08376"/>
    </source>
</evidence>
<evidence type="ECO:0000313" key="9">
    <source>
        <dbReference type="EMBL" id="GGL17001.1"/>
    </source>
</evidence>
<protein>
    <recommendedName>
        <fullName evidence="2">histidine kinase</fullName>
        <ecNumber evidence="2">2.7.13.3</ecNumber>
    </recommendedName>
</protein>
<keyword evidence="3" id="KW-0597">Phosphoprotein</keyword>
<keyword evidence="10" id="KW-1185">Reference proteome</keyword>
<gene>
    <name evidence="9" type="ORF">GCM10010094_92330</name>
</gene>
<dbReference type="EC" id="2.7.13.3" evidence="2"/>
<dbReference type="GO" id="GO:0004673">
    <property type="term" value="F:protein histidine kinase activity"/>
    <property type="evidence" value="ECO:0007669"/>
    <property type="project" value="UniProtKB-EC"/>
</dbReference>
<dbReference type="InterPro" id="IPR050428">
    <property type="entry name" value="TCS_sensor_his_kinase"/>
</dbReference>
<dbReference type="InterPro" id="IPR003594">
    <property type="entry name" value="HATPase_dom"/>
</dbReference>
<dbReference type="GO" id="GO:0005886">
    <property type="term" value="C:plasma membrane"/>
    <property type="evidence" value="ECO:0007669"/>
    <property type="project" value="TreeGrafter"/>
</dbReference>
<evidence type="ECO:0000256" key="4">
    <source>
        <dbReference type="ARBA" id="ARBA00022679"/>
    </source>
</evidence>
<dbReference type="Pfam" id="PF02518">
    <property type="entry name" value="HATPase_c"/>
    <property type="match status" value="1"/>
</dbReference>
<sequence length="656" mass="71714">MQFLVRSNWAQTMGDALSWRTIRGRMTVILAVPTCLLLVVVGLAVDDHLQDYRDARDTRAQIDVTLRIQDLVHNLQAERTFTNGLLAGDKSYRNRLDRRRDQVDAFRREVREEPVVAVAMNRLEQLTAIRDSVDSGSADRTKTHTYYTGVIGALNAADPTADKVTRGDRRLRDDLAALQALAEAKEAGSQEGSLLSGVLAAGSFRGTNFLDFVDRRVTRISAMSRFFELATPAQRDAVMKMFSSPVTRRLDTIENAALKASDGSRIRVDGTGFADDMLRVDATVHQAQRRVDSDVQARAKTLSDEATASLAGYLALGALVLAALIAAAVMAGRSITRPLNALAREADDVAQRRLPQTMARIQAGELVPAEDERQPQRSAQEITRVVAALHNVEHAALGLAAEQAVLRRNTAESLTSLGRRNQGLVRRQLALITALEQQELDPEALAELFELDHLATRMRRNAESLLVLVDERTPQIRTTTASSLELVQSAIGEVEQYRRVAIAQIEPRRISGRAVAELSHLLAELVENALTFSAPEQPVEVHGWGDRGEFDIAVVDHGVGMSPEDLARANARIAGEEAFLVAPTRYLGHYVVGRLARRLGVEVLLSDTPGGGVSALVTLPARLLAPDDDAAPPDRRKYVSSMLNGFRAGVARAEAR</sequence>
<reference evidence="9" key="2">
    <citation type="submission" date="2020-09" db="EMBL/GenBank/DDBJ databases">
        <authorList>
            <person name="Sun Q."/>
            <person name="Ohkuma M."/>
        </authorList>
    </citation>
    <scope>NUCLEOTIDE SEQUENCE</scope>
    <source>
        <strain evidence="9">JCM 3035</strain>
    </source>
</reference>
<dbReference type="InterPro" id="IPR036890">
    <property type="entry name" value="HATPase_C_sf"/>
</dbReference>
<evidence type="ECO:0000256" key="2">
    <source>
        <dbReference type="ARBA" id="ARBA00012438"/>
    </source>
</evidence>